<evidence type="ECO:0000313" key="2">
    <source>
        <dbReference type="Proteomes" id="UP000269154"/>
    </source>
</evidence>
<dbReference type="Gene3D" id="3.40.50.1010">
    <property type="entry name" value="5'-nuclease"/>
    <property type="match status" value="1"/>
</dbReference>
<name>A0A3N6NG23_9CYAN</name>
<protein>
    <recommendedName>
        <fullName evidence="3">PIN domain-containing protein</fullName>
    </recommendedName>
</protein>
<accession>A0A3N6NG23</accession>
<dbReference type="PANTHER" id="PTHR42188">
    <property type="entry name" value="23S RRNA-SPECIFIC ENDONUCLEASE VAPC20"/>
    <property type="match status" value="1"/>
</dbReference>
<dbReference type="Proteomes" id="UP000269154">
    <property type="component" value="Unassembled WGS sequence"/>
</dbReference>
<dbReference type="RefSeq" id="WP_124146213.1">
    <property type="nucleotide sequence ID" value="NZ_CAWOKI010000144.1"/>
</dbReference>
<keyword evidence="2" id="KW-1185">Reference proteome</keyword>
<reference evidence="1 2" key="1">
    <citation type="journal article" date="2018" name="ACS Chem. Biol.">
        <title>Ketoreductase domain dysfunction expands chemodiversity: malyngamide biosynthesis in the cyanobacterium Okeania hirsuta.</title>
        <authorList>
            <person name="Moss N.A."/>
            <person name="Leao T."/>
            <person name="Rankin M."/>
            <person name="McCullough T.M."/>
            <person name="Qu P."/>
            <person name="Korobeynikov A."/>
            <person name="Smith J.L."/>
            <person name="Gerwick L."/>
            <person name="Gerwick W.H."/>
        </authorList>
    </citation>
    <scope>NUCLEOTIDE SEQUENCE [LARGE SCALE GENOMIC DNA]</scope>
    <source>
        <strain evidence="1 2">PAB10Feb10-1</strain>
    </source>
</reference>
<dbReference type="GO" id="GO:0016075">
    <property type="term" value="P:rRNA catabolic process"/>
    <property type="evidence" value="ECO:0007669"/>
    <property type="project" value="TreeGrafter"/>
</dbReference>
<proteinExistence type="predicted"/>
<evidence type="ECO:0008006" key="3">
    <source>
        <dbReference type="Google" id="ProtNLM"/>
    </source>
</evidence>
<dbReference type="PANTHER" id="PTHR42188:SF1">
    <property type="entry name" value="23S RRNA-SPECIFIC ENDONUCLEASE VAPC20"/>
    <property type="match status" value="1"/>
</dbReference>
<sequence length="133" mass="15157">MRAVIADTGPLYAAIDPDDQYHQQAQADLNQLQQENLGVIVTYPTLLEAYTLVLYRLGNETARAFLQQIFAGVELINPTVDDYLAATKLVENFPDQRITLFDGLTAIISNRLSLPVWSYDYHFDVMLVSVWRY</sequence>
<evidence type="ECO:0000313" key="1">
    <source>
        <dbReference type="EMBL" id="RQH57541.1"/>
    </source>
</evidence>
<dbReference type="GO" id="GO:0004521">
    <property type="term" value="F:RNA endonuclease activity"/>
    <property type="evidence" value="ECO:0007669"/>
    <property type="project" value="InterPro"/>
</dbReference>
<dbReference type="OrthoDB" id="461349at2"/>
<organism evidence="1 2">
    <name type="scientific">Okeania hirsuta</name>
    <dbReference type="NCBI Taxonomy" id="1458930"/>
    <lineage>
        <taxon>Bacteria</taxon>
        <taxon>Bacillati</taxon>
        <taxon>Cyanobacteriota</taxon>
        <taxon>Cyanophyceae</taxon>
        <taxon>Oscillatoriophycideae</taxon>
        <taxon>Oscillatoriales</taxon>
        <taxon>Microcoleaceae</taxon>
        <taxon>Okeania</taxon>
    </lineage>
</organism>
<dbReference type="InterPro" id="IPR039018">
    <property type="entry name" value="VapC20-like"/>
</dbReference>
<dbReference type="SUPFAM" id="SSF88723">
    <property type="entry name" value="PIN domain-like"/>
    <property type="match status" value="1"/>
</dbReference>
<dbReference type="AlphaFoldDB" id="A0A3N6NG23"/>
<gene>
    <name evidence="1" type="ORF">D5R40_00780</name>
</gene>
<comment type="caution">
    <text evidence="1">The sequence shown here is derived from an EMBL/GenBank/DDBJ whole genome shotgun (WGS) entry which is preliminary data.</text>
</comment>
<dbReference type="EMBL" id="RCBY01000002">
    <property type="protein sequence ID" value="RQH57541.1"/>
    <property type="molecule type" value="Genomic_DNA"/>
</dbReference>
<dbReference type="InterPro" id="IPR029060">
    <property type="entry name" value="PIN-like_dom_sf"/>
</dbReference>